<comment type="caution">
    <text evidence="2">The sequence shown here is derived from an EMBL/GenBank/DDBJ whole genome shotgun (WGS) entry which is preliminary data.</text>
</comment>
<proteinExistence type="predicted"/>
<sequence length="133" mass="14824">MESTLNANFHVVMAKELDDEDEYDDAYMAAERTTESESEDGDEGVDEPAALGDEYEAFDPEAARYKIVLEDDDTNDPLTLPYFIEVVAVFPQLDVRIPITMCPISNTTTLTSRRAPVNCGNAGWRERKAGRPS</sequence>
<reference evidence="2" key="1">
    <citation type="submission" date="2021-06" db="EMBL/GenBank/DDBJ databases">
        <title>Genome Sequence of Mortierella hyaline Strain SCG-10, a Cold-Adapted, Nitrate-Reducing Fungus Isolated from Soil in Minnesota, USA.</title>
        <authorList>
            <person name="Aldossari N."/>
        </authorList>
    </citation>
    <scope>NUCLEOTIDE SEQUENCE</scope>
    <source>
        <strain evidence="2">SCG-10</strain>
    </source>
</reference>
<protein>
    <submittedName>
        <fullName evidence="2">Uncharacterized protein</fullName>
    </submittedName>
</protein>
<organism evidence="2 3">
    <name type="scientific">Linnemannia hyalina</name>
    <dbReference type="NCBI Taxonomy" id="64524"/>
    <lineage>
        <taxon>Eukaryota</taxon>
        <taxon>Fungi</taxon>
        <taxon>Fungi incertae sedis</taxon>
        <taxon>Mucoromycota</taxon>
        <taxon>Mortierellomycotina</taxon>
        <taxon>Mortierellomycetes</taxon>
        <taxon>Mortierellales</taxon>
        <taxon>Mortierellaceae</taxon>
        <taxon>Linnemannia</taxon>
    </lineage>
</organism>
<dbReference type="OrthoDB" id="10490801at2759"/>
<evidence type="ECO:0000313" key="2">
    <source>
        <dbReference type="EMBL" id="KAG9069086.1"/>
    </source>
</evidence>
<keyword evidence="3" id="KW-1185">Reference proteome</keyword>
<dbReference type="AlphaFoldDB" id="A0A9P8BVE9"/>
<feature type="compositionally biased region" description="Acidic residues" evidence="1">
    <location>
        <begin position="36"/>
        <end position="46"/>
    </location>
</feature>
<evidence type="ECO:0000313" key="3">
    <source>
        <dbReference type="Proteomes" id="UP000707451"/>
    </source>
</evidence>
<dbReference type="Proteomes" id="UP000707451">
    <property type="component" value="Unassembled WGS sequence"/>
</dbReference>
<name>A0A9P8BVE9_9FUNG</name>
<accession>A0A9P8BVE9</accession>
<feature type="region of interest" description="Disordered" evidence="1">
    <location>
        <begin position="29"/>
        <end position="51"/>
    </location>
</feature>
<evidence type="ECO:0000256" key="1">
    <source>
        <dbReference type="SAM" id="MobiDB-lite"/>
    </source>
</evidence>
<dbReference type="EMBL" id="JAHRHY010000005">
    <property type="protein sequence ID" value="KAG9069086.1"/>
    <property type="molecule type" value="Genomic_DNA"/>
</dbReference>
<gene>
    <name evidence="2" type="ORF">KI688_009979</name>
</gene>